<evidence type="ECO:0000313" key="3">
    <source>
        <dbReference type="Proteomes" id="UP000252770"/>
    </source>
</evidence>
<reference evidence="2 3" key="1">
    <citation type="submission" date="2018-07" db="EMBL/GenBank/DDBJ databases">
        <title>Desertimonas flava gen. nov. sp. nov.</title>
        <authorList>
            <person name="Liu S."/>
        </authorList>
    </citation>
    <scope>NUCLEOTIDE SEQUENCE [LARGE SCALE GENOMIC DNA]</scope>
    <source>
        <strain evidence="2 3">16Sb5-5</strain>
    </source>
</reference>
<name>A0A367YX15_9ACTN</name>
<evidence type="ECO:0008006" key="4">
    <source>
        <dbReference type="Google" id="ProtNLM"/>
    </source>
</evidence>
<feature type="chain" id="PRO_5039269091" description="ParA family protein" evidence="1">
    <location>
        <begin position="18"/>
        <end position="261"/>
    </location>
</feature>
<dbReference type="Proteomes" id="UP000252770">
    <property type="component" value="Unassembled WGS sequence"/>
</dbReference>
<dbReference type="RefSeq" id="WP_114125988.1">
    <property type="nucleotide sequence ID" value="NZ_QOUI01000003.1"/>
</dbReference>
<evidence type="ECO:0000256" key="1">
    <source>
        <dbReference type="SAM" id="SignalP"/>
    </source>
</evidence>
<comment type="caution">
    <text evidence="2">The sequence shown here is derived from an EMBL/GenBank/DDBJ whole genome shotgun (WGS) entry which is preliminary data.</text>
</comment>
<keyword evidence="3" id="KW-1185">Reference proteome</keyword>
<dbReference type="SUPFAM" id="SSF52540">
    <property type="entry name" value="P-loop containing nucleoside triphosphate hydrolases"/>
    <property type="match status" value="1"/>
</dbReference>
<gene>
    <name evidence="2" type="ORF">DT076_07330</name>
</gene>
<dbReference type="EMBL" id="QOUI01000003">
    <property type="protein sequence ID" value="RCK70445.1"/>
    <property type="molecule type" value="Genomic_DNA"/>
</dbReference>
<accession>A0A367YX15</accession>
<sequence>MALVVLAAAAGAPGVTATSVGVALLWPRDVLLVDGDRDPSQAVLAGFLQGADGRGRGLVELARAHREGRPLEQEVLHHTLELAGDQHRRRLFLPGFTHPGTARLFSRVWADLARSLQNLDTAGFDVVVDAGRIGAEGLPPELVSAADAVVVLTRSTLRSLAATRLYLPELAETTALSRGQLGLVLVGEGRPYGAREIAQQFRLPVWSVVEDDPAAAAVFSDGAAHPRRFGQSGYVRSLRQTAETLSGIVSRSRDLVTGAPR</sequence>
<dbReference type="InterPro" id="IPR027417">
    <property type="entry name" value="P-loop_NTPase"/>
</dbReference>
<protein>
    <recommendedName>
        <fullName evidence="4">ParA family protein</fullName>
    </recommendedName>
</protein>
<feature type="signal peptide" evidence="1">
    <location>
        <begin position="1"/>
        <end position="17"/>
    </location>
</feature>
<dbReference type="AlphaFoldDB" id="A0A367YX15"/>
<proteinExistence type="predicted"/>
<evidence type="ECO:0000313" key="2">
    <source>
        <dbReference type="EMBL" id="RCK70445.1"/>
    </source>
</evidence>
<organism evidence="2 3">
    <name type="scientific">Desertihabitans brevis</name>
    <dbReference type="NCBI Taxonomy" id="2268447"/>
    <lineage>
        <taxon>Bacteria</taxon>
        <taxon>Bacillati</taxon>
        <taxon>Actinomycetota</taxon>
        <taxon>Actinomycetes</taxon>
        <taxon>Propionibacteriales</taxon>
        <taxon>Propionibacteriaceae</taxon>
        <taxon>Desertihabitans</taxon>
    </lineage>
</organism>
<keyword evidence="1" id="KW-0732">Signal</keyword>
<dbReference type="Gene3D" id="3.40.50.300">
    <property type="entry name" value="P-loop containing nucleotide triphosphate hydrolases"/>
    <property type="match status" value="1"/>
</dbReference>